<dbReference type="GO" id="GO:0030674">
    <property type="term" value="F:protein-macromolecule adaptor activity"/>
    <property type="evidence" value="ECO:0007669"/>
    <property type="project" value="UniProtKB-ARBA"/>
</dbReference>
<dbReference type="Pfam" id="PF13912">
    <property type="entry name" value="zf-C2H2_6"/>
    <property type="match status" value="1"/>
</dbReference>
<evidence type="ECO:0000256" key="8">
    <source>
        <dbReference type="PROSITE-ProRule" id="PRU00042"/>
    </source>
</evidence>
<dbReference type="SUPFAM" id="SSF57667">
    <property type="entry name" value="beta-beta-alpha zinc fingers"/>
    <property type="match status" value="4"/>
</dbReference>
<dbReference type="Pfam" id="PF07776">
    <property type="entry name" value="zf-AD"/>
    <property type="match status" value="1"/>
</dbReference>
<dbReference type="PROSITE" id="PS51915">
    <property type="entry name" value="ZAD"/>
    <property type="match status" value="1"/>
</dbReference>
<dbReference type="PANTHER" id="PTHR24390">
    <property type="entry name" value="ZINC FINGER PROTEIN"/>
    <property type="match status" value="1"/>
</dbReference>
<dbReference type="GO" id="GO:0003700">
    <property type="term" value="F:DNA-binding transcription factor activity"/>
    <property type="evidence" value="ECO:0007669"/>
    <property type="project" value="TreeGrafter"/>
</dbReference>
<feature type="domain" description="C2H2-type" evidence="10">
    <location>
        <begin position="300"/>
        <end position="327"/>
    </location>
</feature>
<evidence type="ECO:0000259" key="10">
    <source>
        <dbReference type="PROSITE" id="PS50157"/>
    </source>
</evidence>
<keyword evidence="4 8" id="KW-0863">Zinc-finger</keyword>
<keyword evidence="3" id="KW-0677">Repeat</keyword>
<feature type="binding site" evidence="9">
    <location>
        <position position="88"/>
    </location>
    <ligand>
        <name>Zn(2+)</name>
        <dbReference type="ChEBI" id="CHEBI:29105"/>
    </ligand>
</feature>
<keyword evidence="5 9" id="KW-0862">Zinc</keyword>
<evidence type="ECO:0000256" key="1">
    <source>
        <dbReference type="ARBA" id="ARBA00004123"/>
    </source>
</evidence>
<evidence type="ECO:0000313" key="13">
    <source>
        <dbReference type="Proteomes" id="UP001168990"/>
    </source>
</evidence>
<proteinExistence type="predicted"/>
<evidence type="ECO:0000256" key="5">
    <source>
        <dbReference type="ARBA" id="ARBA00022833"/>
    </source>
</evidence>
<dbReference type="SMART" id="SM00355">
    <property type="entry name" value="ZnF_C2H2"/>
    <property type="match status" value="7"/>
</dbReference>
<evidence type="ECO:0000256" key="4">
    <source>
        <dbReference type="ARBA" id="ARBA00022771"/>
    </source>
</evidence>
<dbReference type="SUPFAM" id="SSF57716">
    <property type="entry name" value="Glucocorticoid receptor-like (DNA-binding domain)"/>
    <property type="match status" value="1"/>
</dbReference>
<keyword evidence="2 9" id="KW-0479">Metal-binding</keyword>
<dbReference type="GO" id="GO:0008270">
    <property type="term" value="F:zinc ion binding"/>
    <property type="evidence" value="ECO:0007669"/>
    <property type="project" value="UniProtKB-UniRule"/>
</dbReference>
<reference evidence="12" key="2">
    <citation type="submission" date="2023-03" db="EMBL/GenBank/DDBJ databases">
        <authorList>
            <person name="Inwood S.N."/>
            <person name="Skelly J.G."/>
            <person name="Guhlin J."/>
            <person name="Harrop T.W.R."/>
            <person name="Goldson S.G."/>
            <person name="Dearden P.K."/>
        </authorList>
    </citation>
    <scope>NUCLEOTIDE SEQUENCE</scope>
    <source>
        <strain evidence="12">Irish</strain>
        <tissue evidence="12">Whole body</tissue>
    </source>
</reference>
<evidence type="ECO:0000256" key="9">
    <source>
        <dbReference type="PROSITE-ProRule" id="PRU01263"/>
    </source>
</evidence>
<feature type="domain" description="C2H2-type" evidence="10">
    <location>
        <begin position="357"/>
        <end position="384"/>
    </location>
</feature>
<comment type="caution">
    <text evidence="12">The sequence shown here is derived from an EMBL/GenBank/DDBJ whole genome shotgun (WGS) entry which is preliminary data.</text>
</comment>
<dbReference type="PROSITE" id="PS50157">
    <property type="entry name" value="ZINC_FINGER_C2H2_2"/>
    <property type="match status" value="7"/>
</dbReference>
<feature type="binding site" evidence="9">
    <location>
        <position position="91"/>
    </location>
    <ligand>
        <name>Zn(2+)</name>
        <dbReference type="ChEBI" id="CHEBI:29105"/>
    </ligand>
</feature>
<sequence>MEPSGTVILEPCDNSSMIIRSVKGIVYTTSANIGVIERNSVNNKFLVLTNTSEFNNDNEVTILETTDTTNADSIINHSKNSSKCLELCRICANSSDHMISIFKDEGAQHNLCNKIHKYLPIRITENDTLPLQVCYHCASTLLAWHDLAEGCLNSEQKLIQIQNELNSQEDEKLISTIPEPVEPDNVKSIEKEITNLIELHTLPEPIVEEKINANEKQDTVNDERYQIGRIILQPIVEIDEINYNKTENVEHSIKKRTSENSEITEMYEETSEQETSNKYFTNEHELVSKAKTIINNKVVYFCEQCNKQIITRCGFIRHIRIHSGDRPWACEKCDKAFRVKQDLIRHMRDVHEKRKIYICDICDRAFANKYARDDHRRIHTGEKPYVCKQCSKTFRTLNLLYIHNRSHTNYKPHLCSICGKCFQSKQRMINHITTHTGIKAFSCDLCGKRFSVKSEATRHRAIHNVEKLFKCIICKLAFGQKRYLRNHIKNNHK</sequence>
<dbReference type="SMART" id="SM00868">
    <property type="entry name" value="zf-AD"/>
    <property type="match status" value="1"/>
</dbReference>
<dbReference type="GO" id="GO:0000978">
    <property type="term" value="F:RNA polymerase II cis-regulatory region sequence-specific DNA binding"/>
    <property type="evidence" value="ECO:0007669"/>
    <property type="project" value="TreeGrafter"/>
</dbReference>
<dbReference type="AlphaFoldDB" id="A0AA39KJQ4"/>
<dbReference type="GO" id="GO:0005634">
    <property type="term" value="C:nucleus"/>
    <property type="evidence" value="ECO:0007669"/>
    <property type="project" value="UniProtKB-SubCell"/>
</dbReference>
<gene>
    <name evidence="12" type="ORF">PV328_002703</name>
</gene>
<dbReference type="Gene3D" id="3.30.160.60">
    <property type="entry name" value="Classic Zinc Finger"/>
    <property type="match status" value="7"/>
</dbReference>
<evidence type="ECO:0000256" key="3">
    <source>
        <dbReference type="ARBA" id="ARBA00022737"/>
    </source>
</evidence>
<feature type="domain" description="C2H2-type" evidence="10">
    <location>
        <begin position="328"/>
        <end position="356"/>
    </location>
</feature>
<dbReference type="InterPro" id="IPR036236">
    <property type="entry name" value="Znf_C2H2_sf"/>
</dbReference>
<keyword evidence="7" id="KW-0539">Nucleus</keyword>
<feature type="domain" description="C2H2-type" evidence="10">
    <location>
        <begin position="413"/>
        <end position="440"/>
    </location>
</feature>
<feature type="domain" description="ZAD" evidence="11">
    <location>
        <begin position="86"/>
        <end position="161"/>
    </location>
</feature>
<dbReference type="PANTHER" id="PTHR24390:SF242">
    <property type="entry name" value="ZINC FINGER PROTEIN 76"/>
    <property type="match status" value="1"/>
</dbReference>
<dbReference type="InterPro" id="IPR013087">
    <property type="entry name" value="Znf_C2H2_type"/>
</dbReference>
<feature type="domain" description="C2H2-type" evidence="10">
    <location>
        <begin position="385"/>
        <end position="412"/>
    </location>
</feature>
<dbReference type="Gene3D" id="3.40.1800.20">
    <property type="match status" value="1"/>
</dbReference>
<organism evidence="12 13">
    <name type="scientific">Microctonus aethiopoides</name>
    <dbReference type="NCBI Taxonomy" id="144406"/>
    <lineage>
        <taxon>Eukaryota</taxon>
        <taxon>Metazoa</taxon>
        <taxon>Ecdysozoa</taxon>
        <taxon>Arthropoda</taxon>
        <taxon>Hexapoda</taxon>
        <taxon>Insecta</taxon>
        <taxon>Pterygota</taxon>
        <taxon>Neoptera</taxon>
        <taxon>Endopterygota</taxon>
        <taxon>Hymenoptera</taxon>
        <taxon>Apocrita</taxon>
        <taxon>Ichneumonoidea</taxon>
        <taxon>Braconidae</taxon>
        <taxon>Euphorinae</taxon>
        <taxon>Microctonus</taxon>
    </lineage>
</organism>
<dbReference type="GO" id="GO:0006357">
    <property type="term" value="P:regulation of transcription by RNA polymerase II"/>
    <property type="evidence" value="ECO:0007669"/>
    <property type="project" value="TreeGrafter"/>
</dbReference>
<protein>
    <submittedName>
        <fullName evidence="12">Uncharacterized protein</fullName>
    </submittedName>
</protein>
<evidence type="ECO:0000313" key="12">
    <source>
        <dbReference type="EMBL" id="KAK0164033.1"/>
    </source>
</evidence>
<dbReference type="FunFam" id="3.30.160.60:FF:000145">
    <property type="entry name" value="Zinc finger protein 574"/>
    <property type="match status" value="1"/>
</dbReference>
<dbReference type="EMBL" id="JAQQBS010001422">
    <property type="protein sequence ID" value="KAK0164033.1"/>
    <property type="molecule type" value="Genomic_DNA"/>
</dbReference>
<feature type="binding site" evidence="9">
    <location>
        <position position="134"/>
    </location>
    <ligand>
        <name>Zn(2+)</name>
        <dbReference type="ChEBI" id="CHEBI:29105"/>
    </ligand>
</feature>
<evidence type="ECO:0000256" key="7">
    <source>
        <dbReference type="ARBA" id="ARBA00023242"/>
    </source>
</evidence>
<keyword evidence="13" id="KW-1185">Reference proteome</keyword>
<evidence type="ECO:0000256" key="2">
    <source>
        <dbReference type="ARBA" id="ARBA00022723"/>
    </source>
</evidence>
<evidence type="ECO:0000256" key="6">
    <source>
        <dbReference type="ARBA" id="ARBA00023125"/>
    </source>
</evidence>
<dbReference type="Pfam" id="PF00096">
    <property type="entry name" value="zf-C2H2"/>
    <property type="match status" value="4"/>
</dbReference>
<comment type="subcellular location">
    <subcellularLocation>
        <location evidence="1">Nucleus</location>
    </subcellularLocation>
</comment>
<dbReference type="Proteomes" id="UP001168990">
    <property type="component" value="Unassembled WGS sequence"/>
</dbReference>
<keyword evidence="6" id="KW-0238">DNA-binding</keyword>
<feature type="binding site" evidence="9">
    <location>
        <position position="137"/>
    </location>
    <ligand>
        <name>Zn(2+)</name>
        <dbReference type="ChEBI" id="CHEBI:29105"/>
    </ligand>
</feature>
<evidence type="ECO:0000259" key="11">
    <source>
        <dbReference type="PROSITE" id="PS51915"/>
    </source>
</evidence>
<reference evidence="12" key="1">
    <citation type="journal article" date="2023" name="bioRxiv">
        <title>Scaffold-level genome assemblies of two parasitoid biocontrol wasps reveal the parthenogenesis mechanism and an associated novel virus.</title>
        <authorList>
            <person name="Inwood S."/>
            <person name="Skelly J."/>
            <person name="Guhlin J."/>
            <person name="Harrop T."/>
            <person name="Goldson S."/>
            <person name="Dearden P."/>
        </authorList>
    </citation>
    <scope>NUCLEOTIDE SEQUENCE</scope>
    <source>
        <strain evidence="12">Irish</strain>
        <tissue evidence="12">Whole body</tissue>
    </source>
</reference>
<dbReference type="FunFam" id="3.30.160.60:FF:000100">
    <property type="entry name" value="Zinc finger 45-like"/>
    <property type="match status" value="1"/>
</dbReference>
<name>A0AA39KJQ4_9HYME</name>
<dbReference type="FunFam" id="3.30.160.60:FF:001004">
    <property type="entry name" value="Zinc finger protein 426"/>
    <property type="match status" value="1"/>
</dbReference>
<accession>A0AA39KJQ4</accession>
<dbReference type="InterPro" id="IPR012934">
    <property type="entry name" value="Znf_AD"/>
</dbReference>
<feature type="domain" description="C2H2-type" evidence="10">
    <location>
        <begin position="469"/>
        <end position="493"/>
    </location>
</feature>
<dbReference type="PROSITE" id="PS00028">
    <property type="entry name" value="ZINC_FINGER_C2H2_1"/>
    <property type="match status" value="7"/>
</dbReference>
<feature type="domain" description="C2H2-type" evidence="10">
    <location>
        <begin position="441"/>
        <end position="468"/>
    </location>
</feature>
<dbReference type="FunFam" id="3.30.160.60:FF:000688">
    <property type="entry name" value="zinc finger protein 197 isoform X1"/>
    <property type="match status" value="1"/>
</dbReference>